<dbReference type="SUPFAM" id="SSF47769">
    <property type="entry name" value="SAM/Pointed domain"/>
    <property type="match status" value="1"/>
</dbReference>
<dbReference type="Proteomes" id="UP000038040">
    <property type="component" value="Unplaced"/>
</dbReference>
<accession>A0A0N4UI49</accession>
<reference evidence="6" key="1">
    <citation type="submission" date="2017-02" db="UniProtKB">
        <authorList>
            <consortium name="WormBaseParasite"/>
        </authorList>
    </citation>
    <scope>IDENTIFICATION</scope>
</reference>
<reference evidence="3 5" key="2">
    <citation type="submission" date="2018-11" db="EMBL/GenBank/DDBJ databases">
        <authorList>
            <consortium name="Pathogen Informatics"/>
        </authorList>
    </citation>
    <scope>NUCLEOTIDE SEQUENCE [LARGE SCALE GENOMIC DNA]</scope>
</reference>
<feature type="region of interest" description="Disordered" evidence="1">
    <location>
        <begin position="602"/>
        <end position="637"/>
    </location>
</feature>
<proteinExistence type="predicted"/>
<dbReference type="InterPro" id="IPR001660">
    <property type="entry name" value="SAM"/>
</dbReference>
<organism evidence="4 6">
    <name type="scientific">Dracunculus medinensis</name>
    <name type="common">Guinea worm</name>
    <dbReference type="NCBI Taxonomy" id="318479"/>
    <lineage>
        <taxon>Eukaryota</taxon>
        <taxon>Metazoa</taxon>
        <taxon>Ecdysozoa</taxon>
        <taxon>Nematoda</taxon>
        <taxon>Chromadorea</taxon>
        <taxon>Rhabditida</taxon>
        <taxon>Spirurina</taxon>
        <taxon>Dracunculoidea</taxon>
        <taxon>Dracunculidae</taxon>
        <taxon>Dracunculus</taxon>
    </lineage>
</organism>
<sequence>MGTCDLPDAKEMNENDKLFQRVVSEKQWANICQLNSSGERGKEKEEKKIAHEHMTLKVVSPHQQASAAISHQPASAFIYQPNSYLQNSNVSTSLTPQTPVQQNQLLDSSLSLSTGKALNANFPKTSELEGQTSKSVSESCGVSMSPKESGSKSTNKKGSPIKPRPVVPSSKGNVSSTIASNLVPVSASLPMMFMPQLGSFSGPALPVVNHGQIVHQQLMSAAPMQTQVIPVFQQQQNIQRVLISQSQPSTATTNETSNVQHVCTRKRLNEDLNSVESGVENEPPPLLEQGGESKDAIDLHMLFEREAERFYAKVDPGGIITSVVDGYIIEESDQPFPIEPLYMLDVYADDKDDNVTVEYEQIDMKKFSYEKVKKFLTNVITISNEYLNILNQLDRLLQMDFGPAQGRLYDILNTPSSNKLVETKDEKVEEKKEETVEMSVEAKVDVDLSLEDKKDESIPDLIITPITEGSLNCSKSSGDTSNPIGATNFSDEEPDTERCNYCNGLLRLKRNEQHPQYCSKKCRKLWKRIPLEEQNMKANTSKVPLSSSTPNASSSSRDASRSFSKPSSVTSGSPPTENFTADPNQRPAPVLTLKMVSPQQATIVKPSKSNDGLASDRPDATFSSSSSDTSTKHFSTRPTHTWTCEDVSKWVLSVTGSSDCAQRFINEDIDGTSLLLLANSEQNLGTLLGLKVGPLVKINNALRALTNK</sequence>
<dbReference type="Proteomes" id="UP000274756">
    <property type="component" value="Unassembled WGS sequence"/>
</dbReference>
<feature type="compositionally biased region" description="Low complexity" evidence="1">
    <location>
        <begin position="546"/>
        <end position="568"/>
    </location>
</feature>
<protein>
    <submittedName>
        <fullName evidence="6">SAM domain-containing protein</fullName>
    </submittedName>
</protein>
<feature type="compositionally biased region" description="Polar residues" evidence="1">
    <location>
        <begin position="122"/>
        <end position="157"/>
    </location>
</feature>
<feature type="compositionally biased region" description="Polar residues" evidence="1">
    <location>
        <begin position="569"/>
        <end position="583"/>
    </location>
</feature>
<name>A0A0N4UI49_DRAME</name>
<dbReference type="STRING" id="318479.A0A0N4UI49"/>
<feature type="compositionally biased region" description="Polar residues" evidence="1">
    <location>
        <begin position="602"/>
        <end position="612"/>
    </location>
</feature>
<evidence type="ECO:0000313" key="4">
    <source>
        <dbReference type="Proteomes" id="UP000038040"/>
    </source>
</evidence>
<evidence type="ECO:0000313" key="3">
    <source>
        <dbReference type="EMBL" id="VDN59960.1"/>
    </source>
</evidence>
<dbReference type="Gene3D" id="1.10.150.50">
    <property type="entry name" value="Transcription Factor, Ets-1"/>
    <property type="match status" value="1"/>
</dbReference>
<feature type="region of interest" description="Disordered" evidence="1">
    <location>
        <begin position="537"/>
        <end position="586"/>
    </location>
</feature>
<gene>
    <name evidence="3" type="ORF">DME_LOCUS9933</name>
</gene>
<feature type="compositionally biased region" description="Polar residues" evidence="1">
    <location>
        <begin position="472"/>
        <end position="489"/>
    </location>
</feature>
<keyword evidence="5" id="KW-1185">Reference proteome</keyword>
<feature type="region of interest" description="Disordered" evidence="1">
    <location>
        <begin position="472"/>
        <end position="495"/>
    </location>
</feature>
<feature type="domain" description="SAM" evidence="2">
    <location>
        <begin position="642"/>
        <end position="708"/>
    </location>
</feature>
<dbReference type="OrthoDB" id="5850258at2759"/>
<evidence type="ECO:0000259" key="2">
    <source>
        <dbReference type="PROSITE" id="PS50105"/>
    </source>
</evidence>
<feature type="compositionally biased region" description="Low complexity" evidence="1">
    <location>
        <begin position="621"/>
        <end position="633"/>
    </location>
</feature>
<evidence type="ECO:0000313" key="5">
    <source>
        <dbReference type="Proteomes" id="UP000274756"/>
    </source>
</evidence>
<feature type="region of interest" description="Disordered" evidence="1">
    <location>
        <begin position="122"/>
        <end position="175"/>
    </location>
</feature>
<dbReference type="InterPro" id="IPR013761">
    <property type="entry name" value="SAM/pointed_sf"/>
</dbReference>
<dbReference type="PROSITE" id="PS50105">
    <property type="entry name" value="SAM_DOMAIN"/>
    <property type="match status" value="1"/>
</dbReference>
<evidence type="ECO:0000313" key="6">
    <source>
        <dbReference type="WBParaSite" id="DME_0000726501-mRNA-1"/>
    </source>
</evidence>
<dbReference type="AlphaFoldDB" id="A0A0N4UI49"/>
<evidence type="ECO:0000256" key="1">
    <source>
        <dbReference type="SAM" id="MobiDB-lite"/>
    </source>
</evidence>
<dbReference type="EMBL" id="UYYG01001196">
    <property type="protein sequence ID" value="VDN59960.1"/>
    <property type="molecule type" value="Genomic_DNA"/>
</dbReference>
<dbReference type="WBParaSite" id="DME_0000726501-mRNA-1">
    <property type="protein sequence ID" value="DME_0000726501-mRNA-1"/>
    <property type="gene ID" value="DME_0000726501"/>
</dbReference>